<gene>
    <name evidence="1" type="ORF">NPIL_170841</name>
</gene>
<protein>
    <submittedName>
        <fullName evidence="1">Uncharacterized protein</fullName>
    </submittedName>
</protein>
<sequence>MGLTLIVMKLTMERVLGKSGKFWVGLVNGKIRLVNSEGGNFLLRGVLPVKVPSRLLASVLENWINVIHNVNFISLLNWLRAQNLILNIRSACDAPCPVTEITFS</sequence>
<accession>A0A8X6PZV2</accession>
<evidence type="ECO:0000313" key="1">
    <source>
        <dbReference type="EMBL" id="GFT92651.1"/>
    </source>
</evidence>
<proteinExistence type="predicted"/>
<comment type="caution">
    <text evidence="1">The sequence shown here is derived from an EMBL/GenBank/DDBJ whole genome shotgun (WGS) entry which is preliminary data.</text>
</comment>
<name>A0A8X6PZV2_NEPPI</name>
<keyword evidence="2" id="KW-1185">Reference proteome</keyword>
<organism evidence="1 2">
    <name type="scientific">Nephila pilipes</name>
    <name type="common">Giant wood spider</name>
    <name type="synonym">Nephila maculata</name>
    <dbReference type="NCBI Taxonomy" id="299642"/>
    <lineage>
        <taxon>Eukaryota</taxon>
        <taxon>Metazoa</taxon>
        <taxon>Ecdysozoa</taxon>
        <taxon>Arthropoda</taxon>
        <taxon>Chelicerata</taxon>
        <taxon>Arachnida</taxon>
        <taxon>Araneae</taxon>
        <taxon>Araneomorphae</taxon>
        <taxon>Entelegynae</taxon>
        <taxon>Araneoidea</taxon>
        <taxon>Nephilidae</taxon>
        <taxon>Nephila</taxon>
    </lineage>
</organism>
<evidence type="ECO:0000313" key="2">
    <source>
        <dbReference type="Proteomes" id="UP000887013"/>
    </source>
</evidence>
<dbReference type="AlphaFoldDB" id="A0A8X6PZV2"/>
<dbReference type="Proteomes" id="UP000887013">
    <property type="component" value="Unassembled WGS sequence"/>
</dbReference>
<dbReference type="EMBL" id="BMAW01074535">
    <property type="protein sequence ID" value="GFT92651.1"/>
    <property type="molecule type" value="Genomic_DNA"/>
</dbReference>
<reference evidence="1" key="1">
    <citation type="submission" date="2020-08" db="EMBL/GenBank/DDBJ databases">
        <title>Multicomponent nature underlies the extraordinary mechanical properties of spider dragline silk.</title>
        <authorList>
            <person name="Kono N."/>
            <person name="Nakamura H."/>
            <person name="Mori M."/>
            <person name="Yoshida Y."/>
            <person name="Ohtoshi R."/>
            <person name="Malay A.D."/>
            <person name="Moran D.A.P."/>
            <person name="Tomita M."/>
            <person name="Numata K."/>
            <person name="Arakawa K."/>
        </authorList>
    </citation>
    <scope>NUCLEOTIDE SEQUENCE</scope>
</reference>